<reference evidence="3 4" key="1">
    <citation type="journal article" date="2016" name="Front. Microbiol.">
        <title>Fuerstia marisgermanicae gen. nov., sp. nov., an Unusual Member of the Phylum Planctomycetes from the German Wadden Sea.</title>
        <authorList>
            <person name="Kohn T."/>
            <person name="Heuer A."/>
            <person name="Jogler M."/>
            <person name="Vollmers J."/>
            <person name="Boedeker C."/>
            <person name="Bunk B."/>
            <person name="Rast P."/>
            <person name="Borchert D."/>
            <person name="Glockner I."/>
            <person name="Freese H.M."/>
            <person name="Klenk H.P."/>
            <person name="Overmann J."/>
            <person name="Kaster A.K."/>
            <person name="Rohde M."/>
            <person name="Wiegand S."/>
            <person name="Jogler C."/>
        </authorList>
    </citation>
    <scope>NUCLEOTIDE SEQUENCE [LARGE SCALE GENOMIC DNA]</scope>
    <source>
        <strain evidence="3 4">NH11</strain>
    </source>
</reference>
<dbReference type="OrthoDB" id="7051554at2"/>
<protein>
    <submittedName>
        <fullName evidence="3">Outer membrane biogenesis protein</fullName>
    </submittedName>
</protein>
<dbReference type="Pfam" id="PF13360">
    <property type="entry name" value="PQQ_2"/>
    <property type="match status" value="1"/>
</dbReference>
<organism evidence="3 4">
    <name type="scientific">Fuerstiella marisgermanici</name>
    <dbReference type="NCBI Taxonomy" id="1891926"/>
    <lineage>
        <taxon>Bacteria</taxon>
        <taxon>Pseudomonadati</taxon>
        <taxon>Planctomycetota</taxon>
        <taxon>Planctomycetia</taxon>
        <taxon>Planctomycetales</taxon>
        <taxon>Planctomycetaceae</taxon>
        <taxon>Fuerstiella</taxon>
    </lineage>
</organism>
<dbReference type="InterPro" id="IPR015943">
    <property type="entry name" value="WD40/YVTN_repeat-like_dom_sf"/>
</dbReference>
<dbReference type="KEGG" id="fmr:Fuma_01686"/>
<keyword evidence="1" id="KW-0812">Transmembrane</keyword>
<feature type="transmembrane region" description="Helical" evidence="1">
    <location>
        <begin position="27"/>
        <end position="48"/>
    </location>
</feature>
<evidence type="ECO:0000313" key="4">
    <source>
        <dbReference type="Proteomes" id="UP000187735"/>
    </source>
</evidence>
<sequence length="562" mass="61658">MSQVEPQNPPSTPASPPVRQPAVPRKMLLLTGMAVSIIVFAFAFNSQIEDMLSIGLDTVMFASAIGVMLLLLLWVGWFMIFSRWKWWQRLSASAIAMALPFAFLAIFRPVNGGDATFVRLEPIWAARPEVPPADIELTDASVDLLTETPQDFPRFLGPDQNGIVATDFVIDADQFSDMEPLWRQPIGKGWAGFVARNGFAVTMEQRQDQECVTCYEIETGKLQWMYQHAARHRDAMNMGRTGPRSTPTIFDGKVYAVGAVGNFVCLNGSDGTVAWQVDLNELLGLEIASMPDSEGLDVHYESNSKLAWGRSGSPLIFGDLVIVPGGGPTEGDKSTLLAFDRNSGSLVWRSGDEMIAYGSPVLATVAGVEQILLTGETKVMGFRPDNGEMLWSWPRPGKSDGYANTSQVTVVNDNQVLASKGYSDGGGLLITLHDEGDSVRPEKEWFNTRSLKTKLTSPVVYEGHAYSLSNGFLECARLTDGDRIWKARGRFGHGQILLVNDQLLIHGESGSLYLVNPTPEAYDKLGECSTIDGVCWNTLCLYGNRLLVRSELEAACFELPVK</sequence>
<dbReference type="InterPro" id="IPR002372">
    <property type="entry name" value="PQQ_rpt_dom"/>
</dbReference>
<dbReference type="STRING" id="1891926.Fuma_01686"/>
<evidence type="ECO:0000256" key="1">
    <source>
        <dbReference type="SAM" id="Phobius"/>
    </source>
</evidence>
<dbReference type="Gene3D" id="2.130.10.10">
    <property type="entry name" value="YVTN repeat-like/Quinoprotein amine dehydrogenase"/>
    <property type="match status" value="1"/>
</dbReference>
<dbReference type="InterPro" id="IPR011047">
    <property type="entry name" value="Quinoprotein_ADH-like_sf"/>
</dbReference>
<evidence type="ECO:0000313" key="3">
    <source>
        <dbReference type="EMBL" id="APZ92082.1"/>
    </source>
</evidence>
<dbReference type="AlphaFoldDB" id="A0A1P8WDE9"/>
<keyword evidence="4" id="KW-1185">Reference proteome</keyword>
<keyword evidence="1" id="KW-1133">Transmembrane helix</keyword>
<feature type="transmembrane region" description="Helical" evidence="1">
    <location>
        <begin position="60"/>
        <end position="80"/>
    </location>
</feature>
<feature type="domain" description="Pyrrolo-quinoline quinone repeat" evidence="2">
    <location>
        <begin position="212"/>
        <end position="486"/>
    </location>
</feature>
<proteinExistence type="predicted"/>
<dbReference type="EMBL" id="CP017641">
    <property type="protein sequence ID" value="APZ92082.1"/>
    <property type="molecule type" value="Genomic_DNA"/>
</dbReference>
<dbReference type="PANTHER" id="PTHR34512">
    <property type="entry name" value="CELL SURFACE PROTEIN"/>
    <property type="match status" value="1"/>
</dbReference>
<keyword evidence="1" id="KW-0472">Membrane</keyword>
<feature type="transmembrane region" description="Helical" evidence="1">
    <location>
        <begin position="92"/>
        <end position="110"/>
    </location>
</feature>
<evidence type="ECO:0000259" key="2">
    <source>
        <dbReference type="Pfam" id="PF13360"/>
    </source>
</evidence>
<gene>
    <name evidence="3" type="ORF">Fuma_01686</name>
</gene>
<name>A0A1P8WDE9_9PLAN</name>
<dbReference type="Proteomes" id="UP000187735">
    <property type="component" value="Chromosome"/>
</dbReference>
<accession>A0A1P8WDE9</accession>
<dbReference type="RefSeq" id="WP_083731904.1">
    <property type="nucleotide sequence ID" value="NZ_CP017641.1"/>
</dbReference>
<dbReference type="PANTHER" id="PTHR34512:SF30">
    <property type="entry name" value="OUTER MEMBRANE PROTEIN ASSEMBLY FACTOR BAMB"/>
    <property type="match status" value="1"/>
</dbReference>
<dbReference type="SUPFAM" id="SSF50998">
    <property type="entry name" value="Quinoprotein alcohol dehydrogenase-like"/>
    <property type="match status" value="1"/>
</dbReference>